<name>A0A9P0QE46_ACAOB</name>
<comment type="caution">
    <text evidence="2">The sequence shown here is derived from an EMBL/GenBank/DDBJ whole genome shotgun (WGS) entry which is preliminary data.</text>
</comment>
<feature type="compositionally biased region" description="Acidic residues" evidence="1">
    <location>
        <begin position="191"/>
        <end position="207"/>
    </location>
</feature>
<reference evidence="2" key="1">
    <citation type="submission" date="2022-03" db="EMBL/GenBank/DDBJ databases">
        <authorList>
            <person name="Sayadi A."/>
        </authorList>
    </citation>
    <scope>NUCLEOTIDE SEQUENCE</scope>
</reference>
<protein>
    <submittedName>
        <fullName evidence="2">Uncharacterized protein</fullName>
    </submittedName>
</protein>
<dbReference type="AlphaFoldDB" id="A0A9P0QE46"/>
<feature type="compositionally biased region" description="Polar residues" evidence="1">
    <location>
        <begin position="176"/>
        <end position="189"/>
    </location>
</feature>
<organism evidence="2 3">
    <name type="scientific">Acanthoscelides obtectus</name>
    <name type="common">Bean weevil</name>
    <name type="synonym">Bruchus obtectus</name>
    <dbReference type="NCBI Taxonomy" id="200917"/>
    <lineage>
        <taxon>Eukaryota</taxon>
        <taxon>Metazoa</taxon>
        <taxon>Ecdysozoa</taxon>
        <taxon>Arthropoda</taxon>
        <taxon>Hexapoda</taxon>
        <taxon>Insecta</taxon>
        <taxon>Pterygota</taxon>
        <taxon>Neoptera</taxon>
        <taxon>Endopterygota</taxon>
        <taxon>Coleoptera</taxon>
        <taxon>Polyphaga</taxon>
        <taxon>Cucujiformia</taxon>
        <taxon>Chrysomeloidea</taxon>
        <taxon>Chrysomelidae</taxon>
        <taxon>Bruchinae</taxon>
        <taxon>Bruchini</taxon>
        <taxon>Acanthoscelides</taxon>
    </lineage>
</organism>
<feature type="region of interest" description="Disordered" evidence="1">
    <location>
        <begin position="176"/>
        <end position="222"/>
    </location>
</feature>
<evidence type="ECO:0000313" key="3">
    <source>
        <dbReference type="Proteomes" id="UP001152888"/>
    </source>
</evidence>
<evidence type="ECO:0000256" key="1">
    <source>
        <dbReference type="SAM" id="MobiDB-lite"/>
    </source>
</evidence>
<dbReference type="Proteomes" id="UP001152888">
    <property type="component" value="Unassembled WGS sequence"/>
</dbReference>
<accession>A0A9P0QE46</accession>
<evidence type="ECO:0000313" key="2">
    <source>
        <dbReference type="EMBL" id="CAH2017971.1"/>
    </source>
</evidence>
<feature type="compositionally biased region" description="Basic and acidic residues" evidence="1">
    <location>
        <begin position="208"/>
        <end position="220"/>
    </location>
</feature>
<gene>
    <name evidence="2" type="ORF">ACAOBT_LOCUS36347</name>
</gene>
<keyword evidence="3" id="KW-1185">Reference proteome</keyword>
<proteinExistence type="predicted"/>
<dbReference type="EMBL" id="CAKOFQ010009542">
    <property type="protein sequence ID" value="CAH2017971.1"/>
    <property type="molecule type" value="Genomic_DNA"/>
</dbReference>
<sequence length="357" mass="41750">MKWSRYKDQKTSFILNQRAELLGYYAKLKRDIIQKSGTETIIWKRHDNGTLTKVQLRNQREAEIVGSYPWRVAHGLTPPRQSFASINMHGTLHLDSMTILIPYIGLKIVNSISAALEDQICFNLYRFLRDSPAESVLSFCSMIPGTRWPQLNNVWMQFITTFVTKKYDFSSQEFRYAEDQQNSPASPTYDSDADPEFVPDTESESEEEPKRNIPKQKQEMENEPPLICAGEGESAEPSRHAASKKYKRQTDMCYFCETDVQNFVRHLRRNHLCETKVQEIFSHQKNSVERRKLLAILKKKRQFHKKFRRVRQTCEEGSFTKCIFSSVRKLSWILQIKVFIQTQKKVLGRSVSKKCSI</sequence>